<dbReference type="PANTHER" id="PTHR20941">
    <property type="entry name" value="FOLATE SYNTHESIS PROTEINS"/>
    <property type="match status" value="1"/>
</dbReference>
<evidence type="ECO:0000313" key="11">
    <source>
        <dbReference type="Proteomes" id="UP000279959"/>
    </source>
</evidence>
<accession>A0A494W2N5</accession>
<dbReference type="CDD" id="cd00739">
    <property type="entry name" value="DHPS"/>
    <property type="match status" value="1"/>
</dbReference>
<dbReference type="InterPro" id="IPR011005">
    <property type="entry name" value="Dihydropteroate_synth-like_sf"/>
</dbReference>
<evidence type="ECO:0000256" key="5">
    <source>
        <dbReference type="ARBA" id="ARBA00022679"/>
    </source>
</evidence>
<evidence type="ECO:0000313" key="10">
    <source>
        <dbReference type="EMBL" id="BBD98461.1"/>
    </source>
</evidence>
<evidence type="ECO:0000256" key="2">
    <source>
        <dbReference type="ARBA" id="ARBA00001946"/>
    </source>
</evidence>
<dbReference type="NCBIfam" id="TIGR01496">
    <property type="entry name" value="DHPS"/>
    <property type="match status" value="1"/>
</dbReference>
<dbReference type="PANTHER" id="PTHR20941:SF1">
    <property type="entry name" value="FOLIC ACID SYNTHESIS PROTEIN FOL1"/>
    <property type="match status" value="1"/>
</dbReference>
<comment type="cofactor">
    <cofactor evidence="2">
        <name>Mg(2+)</name>
        <dbReference type="ChEBI" id="CHEBI:18420"/>
    </cofactor>
</comment>
<evidence type="ECO:0000256" key="4">
    <source>
        <dbReference type="ARBA" id="ARBA00012458"/>
    </source>
</evidence>
<evidence type="ECO:0000256" key="8">
    <source>
        <dbReference type="ARBA" id="ARBA00022909"/>
    </source>
</evidence>
<dbReference type="KEGG" id="sami:SAMIE_1019620"/>
<dbReference type="Pfam" id="PF00809">
    <property type="entry name" value="Pterin_bind"/>
    <property type="match status" value="1"/>
</dbReference>
<dbReference type="GO" id="GO:0046654">
    <property type="term" value="P:tetrahydrofolate biosynthetic process"/>
    <property type="evidence" value="ECO:0007669"/>
    <property type="project" value="TreeGrafter"/>
</dbReference>
<comment type="pathway">
    <text evidence="3">Cofactor biosynthesis; tetrahydrofolate biosynthesis; 7,8-dihydrofolate from 2-amino-4-hydroxy-6-hydroxymethyl-7,8-dihydropteridine diphosphate and 4-aminobenzoate: step 1/2.</text>
</comment>
<name>A0A494W2N5_9SPHN</name>
<dbReference type="GO" id="GO:0005829">
    <property type="term" value="C:cytosol"/>
    <property type="evidence" value="ECO:0007669"/>
    <property type="project" value="TreeGrafter"/>
</dbReference>
<protein>
    <recommendedName>
        <fullName evidence="4">dihydropteroate synthase</fullName>
        <ecNumber evidence="4">2.5.1.15</ecNumber>
    </recommendedName>
</protein>
<dbReference type="PROSITE" id="PS00793">
    <property type="entry name" value="DHPS_2"/>
    <property type="match status" value="1"/>
</dbReference>
<evidence type="ECO:0000256" key="1">
    <source>
        <dbReference type="ARBA" id="ARBA00000012"/>
    </source>
</evidence>
<reference evidence="10 11" key="1">
    <citation type="submission" date="2018-05" db="EMBL/GenBank/DDBJ databases">
        <title>Complete Genome Sequence of the Nonylphenol-Degrading Bacterium Sphingobium amiense DSM 16289T.</title>
        <authorList>
            <person name="Ootsuka M."/>
            <person name="Nishizawa T."/>
            <person name="Ohta H."/>
        </authorList>
    </citation>
    <scope>NUCLEOTIDE SEQUENCE [LARGE SCALE GENOMIC DNA]</scope>
    <source>
        <strain evidence="10 11">DSM 16289</strain>
    </source>
</reference>
<dbReference type="Gene3D" id="3.20.20.20">
    <property type="entry name" value="Dihydropteroate synthase-like"/>
    <property type="match status" value="1"/>
</dbReference>
<dbReference type="SUPFAM" id="SSF51717">
    <property type="entry name" value="Dihydropteroate synthetase-like"/>
    <property type="match status" value="1"/>
</dbReference>
<dbReference type="InterPro" id="IPR006390">
    <property type="entry name" value="DHP_synth_dom"/>
</dbReference>
<sequence length="377" mass="39161">MIAPLPAHARLYLRPVWFVPSPIGLPDGSAARMGNGLIWFQGYELSAFDGQRRIARQIVPVAEFEATVATLPDPLAGRAQRLAAAISAPRAPLALRDRTIRFDSPQVMAILNVTPDSFSDGGQHMADPHAAADAGFAMAAAGAALIDVGGESTRPKADKVWEGDEIARVVPVIEKLAAAGVPVSIDTRKAAVMEAALAAGAAIVNDVSALAHDPRSLEVMARADCPIVLMHAPSAGDDPHDRAALGPEGYGDVVAAVFDHLESRIAACLAAGIARERLIVDPGLGFGKTLAENLALVNGLATFQGLGVPLLFAGSRKRLIGALSNEAPAADRLGGSIALAFRAAQQGAQMVRVHDVKESVQALHLWRGLADAGLSAV</sequence>
<dbReference type="InterPro" id="IPR000489">
    <property type="entry name" value="Pterin-binding_dom"/>
</dbReference>
<evidence type="ECO:0000256" key="7">
    <source>
        <dbReference type="ARBA" id="ARBA00022842"/>
    </source>
</evidence>
<organism evidence="10 11">
    <name type="scientific">Sphingobium amiense</name>
    <dbReference type="NCBI Taxonomy" id="135719"/>
    <lineage>
        <taxon>Bacteria</taxon>
        <taxon>Pseudomonadati</taxon>
        <taxon>Pseudomonadota</taxon>
        <taxon>Alphaproteobacteria</taxon>
        <taxon>Sphingomonadales</taxon>
        <taxon>Sphingomonadaceae</taxon>
        <taxon>Sphingobium</taxon>
    </lineage>
</organism>
<dbReference type="GO" id="GO:0046872">
    <property type="term" value="F:metal ion binding"/>
    <property type="evidence" value="ECO:0007669"/>
    <property type="project" value="UniProtKB-KW"/>
</dbReference>
<dbReference type="EMBL" id="AP018664">
    <property type="protein sequence ID" value="BBD98461.1"/>
    <property type="molecule type" value="Genomic_DNA"/>
</dbReference>
<keyword evidence="7" id="KW-0460">Magnesium</keyword>
<dbReference type="AlphaFoldDB" id="A0A494W2N5"/>
<evidence type="ECO:0000256" key="6">
    <source>
        <dbReference type="ARBA" id="ARBA00022723"/>
    </source>
</evidence>
<dbReference type="GO" id="GO:0046656">
    <property type="term" value="P:folic acid biosynthetic process"/>
    <property type="evidence" value="ECO:0007669"/>
    <property type="project" value="UniProtKB-KW"/>
</dbReference>
<dbReference type="EC" id="2.5.1.15" evidence="4"/>
<gene>
    <name evidence="10" type="ORF">SAMIE_1019620</name>
</gene>
<dbReference type="PROSITE" id="PS00792">
    <property type="entry name" value="DHPS_1"/>
    <property type="match status" value="1"/>
</dbReference>
<dbReference type="PROSITE" id="PS50972">
    <property type="entry name" value="PTERIN_BINDING"/>
    <property type="match status" value="1"/>
</dbReference>
<keyword evidence="5" id="KW-0808">Transferase</keyword>
<evidence type="ECO:0000256" key="3">
    <source>
        <dbReference type="ARBA" id="ARBA00004763"/>
    </source>
</evidence>
<keyword evidence="11" id="KW-1185">Reference proteome</keyword>
<evidence type="ECO:0000259" key="9">
    <source>
        <dbReference type="PROSITE" id="PS50972"/>
    </source>
</evidence>
<proteinExistence type="predicted"/>
<dbReference type="RefSeq" id="WP_066699432.1">
    <property type="nucleotide sequence ID" value="NZ_AP018664.1"/>
</dbReference>
<feature type="domain" description="Pterin-binding" evidence="9">
    <location>
        <begin position="105"/>
        <end position="364"/>
    </location>
</feature>
<dbReference type="Proteomes" id="UP000279959">
    <property type="component" value="Chromosome"/>
</dbReference>
<keyword evidence="8" id="KW-0289">Folate biosynthesis</keyword>
<dbReference type="GO" id="GO:0004156">
    <property type="term" value="F:dihydropteroate synthase activity"/>
    <property type="evidence" value="ECO:0007669"/>
    <property type="project" value="UniProtKB-EC"/>
</dbReference>
<keyword evidence="6" id="KW-0479">Metal-binding</keyword>
<dbReference type="InterPro" id="IPR045031">
    <property type="entry name" value="DHP_synth-like"/>
</dbReference>
<comment type="catalytic activity">
    <reaction evidence="1">
        <text>(7,8-dihydropterin-6-yl)methyl diphosphate + 4-aminobenzoate = 7,8-dihydropteroate + diphosphate</text>
        <dbReference type="Rhea" id="RHEA:19949"/>
        <dbReference type="ChEBI" id="CHEBI:17836"/>
        <dbReference type="ChEBI" id="CHEBI:17839"/>
        <dbReference type="ChEBI" id="CHEBI:33019"/>
        <dbReference type="ChEBI" id="CHEBI:72950"/>
        <dbReference type="EC" id="2.5.1.15"/>
    </reaction>
</comment>